<sequence>MPLGDHSSHWVILLGEIVREFLDALWFLAQHLGGTGGEGPQKDWGLSKRRICPPNNTTYSVKTIRSTAIQKTHARLGHIPSVGRVLTGRGKDIVDVLAARCNHTSDVDEIKRTNKQLKKHMDMIMKVVRSDDKMSQLLTQLLSQNDVGSGSGSSAGGDDESGDDEDANEDEEDEDC</sequence>
<keyword evidence="3" id="KW-1185">Reference proteome</keyword>
<evidence type="ECO:0008006" key="4">
    <source>
        <dbReference type="Google" id="ProtNLM"/>
    </source>
</evidence>
<reference evidence="2" key="2">
    <citation type="submission" date="2022-01" db="EMBL/GenBank/DDBJ databases">
        <authorList>
            <person name="Yamashiro T."/>
            <person name="Shiraishi A."/>
            <person name="Satake H."/>
            <person name="Nakayama K."/>
        </authorList>
    </citation>
    <scope>NUCLEOTIDE SEQUENCE</scope>
</reference>
<evidence type="ECO:0000313" key="2">
    <source>
        <dbReference type="EMBL" id="GJT50828.1"/>
    </source>
</evidence>
<evidence type="ECO:0000256" key="1">
    <source>
        <dbReference type="SAM" id="MobiDB-lite"/>
    </source>
</evidence>
<feature type="region of interest" description="Disordered" evidence="1">
    <location>
        <begin position="142"/>
        <end position="176"/>
    </location>
</feature>
<accession>A0ABQ5EJ95</accession>
<name>A0ABQ5EJ95_9ASTR</name>
<dbReference type="Proteomes" id="UP001151760">
    <property type="component" value="Unassembled WGS sequence"/>
</dbReference>
<gene>
    <name evidence="2" type="ORF">Tco_0976985</name>
</gene>
<dbReference type="EMBL" id="BQNB010016354">
    <property type="protein sequence ID" value="GJT50828.1"/>
    <property type="molecule type" value="Genomic_DNA"/>
</dbReference>
<comment type="caution">
    <text evidence="2">The sequence shown here is derived from an EMBL/GenBank/DDBJ whole genome shotgun (WGS) entry which is preliminary data.</text>
</comment>
<organism evidence="2 3">
    <name type="scientific">Tanacetum coccineum</name>
    <dbReference type="NCBI Taxonomy" id="301880"/>
    <lineage>
        <taxon>Eukaryota</taxon>
        <taxon>Viridiplantae</taxon>
        <taxon>Streptophyta</taxon>
        <taxon>Embryophyta</taxon>
        <taxon>Tracheophyta</taxon>
        <taxon>Spermatophyta</taxon>
        <taxon>Magnoliopsida</taxon>
        <taxon>eudicotyledons</taxon>
        <taxon>Gunneridae</taxon>
        <taxon>Pentapetalae</taxon>
        <taxon>asterids</taxon>
        <taxon>campanulids</taxon>
        <taxon>Asterales</taxon>
        <taxon>Asteraceae</taxon>
        <taxon>Asteroideae</taxon>
        <taxon>Anthemideae</taxon>
        <taxon>Anthemidinae</taxon>
        <taxon>Tanacetum</taxon>
    </lineage>
</organism>
<evidence type="ECO:0000313" key="3">
    <source>
        <dbReference type="Proteomes" id="UP001151760"/>
    </source>
</evidence>
<proteinExistence type="predicted"/>
<feature type="compositionally biased region" description="Acidic residues" evidence="1">
    <location>
        <begin position="157"/>
        <end position="176"/>
    </location>
</feature>
<reference evidence="2" key="1">
    <citation type="journal article" date="2022" name="Int. J. Mol. Sci.">
        <title>Draft Genome of Tanacetum Coccineum: Genomic Comparison of Closely Related Tanacetum-Family Plants.</title>
        <authorList>
            <person name="Yamashiro T."/>
            <person name="Shiraishi A."/>
            <person name="Nakayama K."/>
            <person name="Satake H."/>
        </authorList>
    </citation>
    <scope>NUCLEOTIDE SEQUENCE</scope>
</reference>
<protein>
    <recommendedName>
        <fullName evidence="4">Ubiquitin-like protease family profile domain-containing protein</fullName>
    </recommendedName>
</protein>